<sequence>LWVDVCKYHLQYHKFKKSDIWTPTELYTLNFQDKQQKCLRDPNAFKNFINEISSQAAQIRRRSGSRP</sequence>
<reference evidence="1" key="1">
    <citation type="submission" date="2016-06" db="UniProtKB">
        <authorList>
            <consortium name="WormBaseParasite"/>
        </authorList>
    </citation>
    <scope>IDENTIFICATION</scope>
</reference>
<proteinExistence type="predicted"/>
<evidence type="ECO:0000313" key="1">
    <source>
        <dbReference type="WBParaSite" id="GPUH_0000465601-mRNA-1"/>
    </source>
</evidence>
<protein>
    <submittedName>
        <fullName evidence="1">Histone-lysine N-methyltransferase SETMAR</fullName>
    </submittedName>
</protein>
<dbReference type="WBParaSite" id="GPUH_0000465601-mRNA-1">
    <property type="protein sequence ID" value="GPUH_0000465601-mRNA-1"/>
    <property type="gene ID" value="GPUH_0000465601"/>
</dbReference>
<dbReference type="AlphaFoldDB" id="A0A183D7F8"/>
<name>A0A183D7F8_9BILA</name>
<accession>A0A183D7F8</accession>
<organism evidence="1">
    <name type="scientific">Gongylonema pulchrum</name>
    <dbReference type="NCBI Taxonomy" id="637853"/>
    <lineage>
        <taxon>Eukaryota</taxon>
        <taxon>Metazoa</taxon>
        <taxon>Ecdysozoa</taxon>
        <taxon>Nematoda</taxon>
        <taxon>Chromadorea</taxon>
        <taxon>Rhabditida</taxon>
        <taxon>Spirurina</taxon>
        <taxon>Spiruromorpha</taxon>
        <taxon>Spiruroidea</taxon>
        <taxon>Gongylonematidae</taxon>
        <taxon>Gongylonema</taxon>
    </lineage>
</organism>